<proteinExistence type="predicted"/>
<name>A0A5D2YYC1_GOSMU</name>
<dbReference type="Proteomes" id="UP000323597">
    <property type="component" value="Chromosome A06"/>
</dbReference>
<organism evidence="1 2">
    <name type="scientific">Gossypium mustelinum</name>
    <name type="common">Cotton</name>
    <name type="synonym">Gossypium caicoense</name>
    <dbReference type="NCBI Taxonomy" id="34275"/>
    <lineage>
        <taxon>Eukaryota</taxon>
        <taxon>Viridiplantae</taxon>
        <taxon>Streptophyta</taxon>
        <taxon>Embryophyta</taxon>
        <taxon>Tracheophyta</taxon>
        <taxon>Spermatophyta</taxon>
        <taxon>Magnoliopsida</taxon>
        <taxon>eudicotyledons</taxon>
        <taxon>Gunneridae</taxon>
        <taxon>Pentapetalae</taxon>
        <taxon>rosids</taxon>
        <taxon>malvids</taxon>
        <taxon>Malvales</taxon>
        <taxon>Malvaceae</taxon>
        <taxon>Malvoideae</taxon>
        <taxon>Gossypium</taxon>
    </lineage>
</organism>
<keyword evidence="2" id="KW-1185">Reference proteome</keyword>
<reference evidence="1 2" key="1">
    <citation type="submission" date="2019-07" db="EMBL/GenBank/DDBJ databases">
        <title>WGS assembly of Gossypium mustelinum.</title>
        <authorList>
            <person name="Chen Z.J."/>
            <person name="Sreedasyam A."/>
            <person name="Ando A."/>
            <person name="Song Q."/>
            <person name="De L."/>
            <person name="Hulse-Kemp A."/>
            <person name="Ding M."/>
            <person name="Ye W."/>
            <person name="Kirkbride R."/>
            <person name="Jenkins J."/>
            <person name="Plott C."/>
            <person name="Lovell J."/>
            <person name="Lin Y.-M."/>
            <person name="Vaughn R."/>
            <person name="Liu B."/>
            <person name="Li W."/>
            <person name="Simpson S."/>
            <person name="Scheffler B."/>
            <person name="Saski C."/>
            <person name="Grover C."/>
            <person name="Hu G."/>
            <person name="Conover J."/>
            <person name="Carlson J."/>
            <person name="Shu S."/>
            <person name="Boston L."/>
            <person name="Williams M."/>
            <person name="Peterson D."/>
            <person name="Mcgee K."/>
            <person name="Jones D."/>
            <person name="Wendel J."/>
            <person name="Stelly D."/>
            <person name="Grimwood J."/>
            <person name="Schmutz J."/>
        </authorList>
    </citation>
    <scope>NUCLEOTIDE SEQUENCE [LARGE SCALE GENOMIC DNA]</scope>
    <source>
        <strain evidence="1">1408120.09</strain>
    </source>
</reference>
<protein>
    <submittedName>
        <fullName evidence="1">Uncharacterized protein</fullName>
    </submittedName>
</protein>
<gene>
    <name evidence="1" type="ORF">E1A91_A06G206700v1</name>
</gene>
<dbReference type="AlphaFoldDB" id="A0A5D2YYC1"/>
<evidence type="ECO:0000313" key="2">
    <source>
        <dbReference type="Proteomes" id="UP000323597"/>
    </source>
</evidence>
<sequence>MKSQVSGVGRVEGWRAWRNGTGQGRGGRGEAKCSVATCLGARVAAVFFSL</sequence>
<evidence type="ECO:0000313" key="1">
    <source>
        <dbReference type="EMBL" id="TYJ31547.1"/>
    </source>
</evidence>
<dbReference type="EMBL" id="CM017641">
    <property type="protein sequence ID" value="TYJ31547.1"/>
    <property type="molecule type" value="Genomic_DNA"/>
</dbReference>
<accession>A0A5D2YYC1</accession>